<sequence length="76" mass="8704">MFNSCSIAAATSIYPMKNWRIVSMTYHFLIPEISGEILPFYVFIDRLTPIITACRQAFVDDTAVSNNRNKIIMKIT</sequence>
<dbReference type="Proteomes" id="UP000663881">
    <property type="component" value="Unassembled WGS sequence"/>
</dbReference>
<comment type="caution">
    <text evidence="1">The sequence shown here is derived from an EMBL/GenBank/DDBJ whole genome shotgun (WGS) entry which is preliminary data.</text>
</comment>
<reference evidence="1" key="1">
    <citation type="submission" date="2021-02" db="EMBL/GenBank/DDBJ databases">
        <authorList>
            <person name="Nowell W R."/>
        </authorList>
    </citation>
    <scope>NUCLEOTIDE SEQUENCE</scope>
</reference>
<evidence type="ECO:0000313" key="2">
    <source>
        <dbReference type="Proteomes" id="UP000663881"/>
    </source>
</evidence>
<dbReference type="EMBL" id="CAJOAY010002580">
    <property type="protein sequence ID" value="CAF3963536.1"/>
    <property type="molecule type" value="Genomic_DNA"/>
</dbReference>
<dbReference type="AlphaFoldDB" id="A0A819LKW9"/>
<name>A0A819LKW9_9BILA</name>
<evidence type="ECO:0000313" key="1">
    <source>
        <dbReference type="EMBL" id="CAF3963536.1"/>
    </source>
</evidence>
<proteinExistence type="predicted"/>
<organism evidence="1 2">
    <name type="scientific">Adineta steineri</name>
    <dbReference type="NCBI Taxonomy" id="433720"/>
    <lineage>
        <taxon>Eukaryota</taxon>
        <taxon>Metazoa</taxon>
        <taxon>Spiralia</taxon>
        <taxon>Gnathifera</taxon>
        <taxon>Rotifera</taxon>
        <taxon>Eurotatoria</taxon>
        <taxon>Bdelloidea</taxon>
        <taxon>Adinetida</taxon>
        <taxon>Adinetidae</taxon>
        <taxon>Adineta</taxon>
    </lineage>
</organism>
<protein>
    <submittedName>
        <fullName evidence="1">Uncharacterized protein</fullName>
    </submittedName>
</protein>
<gene>
    <name evidence="1" type="ORF">OKA104_LOCUS27676</name>
</gene>
<accession>A0A819LKW9</accession>